<gene>
    <name evidence="2" type="ORF">SAMN04488095_0576</name>
</gene>
<evidence type="ECO:0000313" key="2">
    <source>
        <dbReference type="EMBL" id="SFI34520.1"/>
    </source>
</evidence>
<dbReference type="RefSeq" id="WP_092776924.1">
    <property type="nucleotide sequence ID" value="NZ_FORA01000001.1"/>
</dbReference>
<proteinExistence type="predicted"/>
<dbReference type="STRING" id="390807.SAMN04488095_0576"/>
<dbReference type="Pfam" id="PF10129">
    <property type="entry name" value="OpgC_C"/>
    <property type="match status" value="1"/>
</dbReference>
<keyword evidence="3" id="KW-1185">Reference proteome</keyword>
<organism evidence="2 3">
    <name type="scientific">Jannaschia pohangensis</name>
    <dbReference type="NCBI Taxonomy" id="390807"/>
    <lineage>
        <taxon>Bacteria</taxon>
        <taxon>Pseudomonadati</taxon>
        <taxon>Pseudomonadota</taxon>
        <taxon>Alphaproteobacteria</taxon>
        <taxon>Rhodobacterales</taxon>
        <taxon>Roseobacteraceae</taxon>
        <taxon>Jannaschia</taxon>
    </lineage>
</organism>
<dbReference type="EMBL" id="FORA01000001">
    <property type="protein sequence ID" value="SFI34520.1"/>
    <property type="molecule type" value="Genomic_DNA"/>
</dbReference>
<feature type="transmembrane region" description="Helical" evidence="1">
    <location>
        <begin position="188"/>
        <end position="207"/>
    </location>
</feature>
<keyword evidence="1" id="KW-0472">Membrane</keyword>
<dbReference type="PANTHER" id="PTHR38592">
    <property type="entry name" value="BLL4819 PROTEIN"/>
    <property type="match status" value="1"/>
</dbReference>
<dbReference type="Proteomes" id="UP000199110">
    <property type="component" value="Unassembled WGS sequence"/>
</dbReference>
<feature type="transmembrane region" description="Helical" evidence="1">
    <location>
        <begin position="31"/>
        <end position="54"/>
    </location>
</feature>
<evidence type="ECO:0008006" key="4">
    <source>
        <dbReference type="Google" id="ProtNLM"/>
    </source>
</evidence>
<dbReference type="OrthoDB" id="9775975at2"/>
<dbReference type="InterPro" id="IPR014550">
    <property type="entry name" value="UCP028704_OpgC"/>
</dbReference>
<keyword evidence="1" id="KW-1133">Transmembrane helix</keyword>
<dbReference type="AlphaFoldDB" id="A0A1I3HG44"/>
<name>A0A1I3HG44_9RHOB</name>
<feature type="transmembrane region" description="Helical" evidence="1">
    <location>
        <begin position="323"/>
        <end position="341"/>
    </location>
</feature>
<feature type="transmembrane region" description="Helical" evidence="1">
    <location>
        <begin position="362"/>
        <end position="386"/>
    </location>
</feature>
<feature type="transmembrane region" description="Helical" evidence="1">
    <location>
        <begin position="103"/>
        <end position="125"/>
    </location>
</feature>
<feature type="transmembrane region" description="Helical" evidence="1">
    <location>
        <begin position="227"/>
        <end position="244"/>
    </location>
</feature>
<reference evidence="2 3" key="1">
    <citation type="submission" date="2016-10" db="EMBL/GenBank/DDBJ databases">
        <authorList>
            <person name="de Groot N.N."/>
        </authorList>
    </citation>
    <scope>NUCLEOTIDE SEQUENCE [LARGE SCALE GENOMIC DNA]</scope>
    <source>
        <strain evidence="2 3">DSM 19073</strain>
    </source>
</reference>
<feature type="transmembrane region" description="Helical" evidence="1">
    <location>
        <begin position="398"/>
        <end position="422"/>
    </location>
</feature>
<dbReference type="PIRSF" id="PIRSF028704">
    <property type="entry name" value="UPC028704"/>
    <property type="match status" value="1"/>
</dbReference>
<feature type="transmembrane region" description="Helical" evidence="1">
    <location>
        <begin position="66"/>
        <end position="83"/>
    </location>
</feature>
<sequence length="431" mass="47965">MSVTSPHTAFSPAAIPSTAAAATVRDPRLDFFRGMAMFIILVAHTPGNAWTLWIPARWGFSDATEIFVFCSGMASAIAFGRTFDRAGWGFGTARVGFRVWQIYWAHICMFLAIATILAAIDATGWHPDREYIGSLNLTRFFADPAPQLIGLMTLTYVPNYFDILPMYMVVLIMMPVVMGVARVSFPLLAVLSVTVWFFAQDNLLGLIGLEHLHLSLPAEPWSERQWYFNPFGWQLLFFTGFAFMRGWIPAPPVKPWLMGLAIAVLIVSAVLSSVGFRLFETDLLKGVYTAMTGCTETGFGNCNPVFDWRQDNKDWYDKSDHAILHYLHFLSLAYVAWAAAGQGGHRLIAAGQGALARLWDEVVTIVMKVGQQSLAVFVFSMVLARVNGYVLDEIGRNALTWTLINLTGFGLLIACAYGAGWFKSQPWKVKR</sequence>
<evidence type="ECO:0000256" key="1">
    <source>
        <dbReference type="SAM" id="Phobius"/>
    </source>
</evidence>
<dbReference type="PANTHER" id="PTHR38592:SF3">
    <property type="entry name" value="BLL4819 PROTEIN"/>
    <property type="match status" value="1"/>
</dbReference>
<protein>
    <recommendedName>
        <fullName evidence="4">OpgC protein</fullName>
    </recommendedName>
</protein>
<keyword evidence="1" id="KW-0812">Transmembrane</keyword>
<feature type="transmembrane region" description="Helical" evidence="1">
    <location>
        <begin position="256"/>
        <end position="279"/>
    </location>
</feature>
<accession>A0A1I3HG44</accession>
<evidence type="ECO:0000313" key="3">
    <source>
        <dbReference type="Proteomes" id="UP000199110"/>
    </source>
</evidence>